<evidence type="ECO:0000313" key="2">
    <source>
        <dbReference type="Proteomes" id="UP000299102"/>
    </source>
</evidence>
<keyword evidence="2" id="KW-1185">Reference proteome</keyword>
<accession>A0A4C1U9Q0</accession>
<dbReference type="EMBL" id="BGZK01000142">
    <property type="protein sequence ID" value="GBP22616.1"/>
    <property type="molecule type" value="Genomic_DNA"/>
</dbReference>
<dbReference type="Proteomes" id="UP000299102">
    <property type="component" value="Unassembled WGS sequence"/>
</dbReference>
<sequence>MARHSPVNSAFRGASDFLNYIVLEVEYTNSNAFCFRELRSIIEDSVPPRPTVLTHSPGFVNRPCRPRPSGGRFQKIIILERYMGGGNKVAYTHTKYKSVTGLAPHHVPDRYLRMLIFLNFYDDDSYSDLFLIIWSQDIPRNFAGGPDVIHDNTSSTVLLEKTTRLLLETESSNPRE</sequence>
<evidence type="ECO:0000313" key="1">
    <source>
        <dbReference type="EMBL" id="GBP22616.1"/>
    </source>
</evidence>
<organism evidence="1 2">
    <name type="scientific">Eumeta variegata</name>
    <name type="common">Bagworm moth</name>
    <name type="synonym">Eumeta japonica</name>
    <dbReference type="NCBI Taxonomy" id="151549"/>
    <lineage>
        <taxon>Eukaryota</taxon>
        <taxon>Metazoa</taxon>
        <taxon>Ecdysozoa</taxon>
        <taxon>Arthropoda</taxon>
        <taxon>Hexapoda</taxon>
        <taxon>Insecta</taxon>
        <taxon>Pterygota</taxon>
        <taxon>Neoptera</taxon>
        <taxon>Endopterygota</taxon>
        <taxon>Lepidoptera</taxon>
        <taxon>Glossata</taxon>
        <taxon>Ditrysia</taxon>
        <taxon>Tineoidea</taxon>
        <taxon>Psychidae</taxon>
        <taxon>Oiketicinae</taxon>
        <taxon>Eumeta</taxon>
    </lineage>
</organism>
<name>A0A4C1U9Q0_EUMVA</name>
<comment type="caution">
    <text evidence="1">The sequence shown here is derived from an EMBL/GenBank/DDBJ whole genome shotgun (WGS) entry which is preliminary data.</text>
</comment>
<dbReference type="AlphaFoldDB" id="A0A4C1U9Q0"/>
<protein>
    <submittedName>
        <fullName evidence="1">Uncharacterized protein</fullName>
    </submittedName>
</protein>
<gene>
    <name evidence="1" type="ORF">EVAR_13896_1</name>
</gene>
<reference evidence="1 2" key="1">
    <citation type="journal article" date="2019" name="Commun. Biol.">
        <title>The bagworm genome reveals a unique fibroin gene that provides high tensile strength.</title>
        <authorList>
            <person name="Kono N."/>
            <person name="Nakamura H."/>
            <person name="Ohtoshi R."/>
            <person name="Tomita M."/>
            <person name="Numata K."/>
            <person name="Arakawa K."/>
        </authorList>
    </citation>
    <scope>NUCLEOTIDE SEQUENCE [LARGE SCALE GENOMIC DNA]</scope>
</reference>
<proteinExistence type="predicted"/>